<dbReference type="PANTHER" id="PTHR32439">
    <property type="entry name" value="FERREDOXIN--NITRITE REDUCTASE, CHLOROPLASTIC"/>
    <property type="match status" value="1"/>
</dbReference>
<keyword evidence="1" id="KW-0004">4Fe-4S</keyword>
<dbReference type="Gene3D" id="3.90.480.20">
    <property type="match status" value="1"/>
</dbReference>
<dbReference type="GO" id="GO:0051539">
    <property type="term" value="F:4 iron, 4 sulfur cluster binding"/>
    <property type="evidence" value="ECO:0007669"/>
    <property type="project" value="UniProtKB-KW"/>
</dbReference>
<keyword evidence="2" id="KW-0408">Iron</keyword>
<dbReference type="InterPro" id="IPR005117">
    <property type="entry name" value="NiRdtase/SiRdtase_haem-b_fer"/>
</dbReference>
<sequence>VTTGRVDTKDWVPSPDFAHVLKIDGPEIANFEDQVKLFQSGEKDEVEFLRFRLRQGVYGQRQPDRQMIRVKLPFGGVTAHQMDVLGEVSEKYAPLKKGHITTRENVQYHHIPL</sequence>
<organism evidence="5">
    <name type="scientific">marine metagenome</name>
    <dbReference type="NCBI Taxonomy" id="408172"/>
    <lineage>
        <taxon>unclassified sequences</taxon>
        <taxon>metagenomes</taxon>
        <taxon>ecological metagenomes</taxon>
    </lineage>
</organism>
<reference evidence="5" key="1">
    <citation type="submission" date="2018-05" db="EMBL/GenBank/DDBJ databases">
        <authorList>
            <person name="Lanie J.A."/>
            <person name="Ng W.-L."/>
            <person name="Kazmierczak K.M."/>
            <person name="Andrzejewski T.M."/>
            <person name="Davidsen T.M."/>
            <person name="Wayne K.J."/>
            <person name="Tettelin H."/>
            <person name="Glass J.I."/>
            <person name="Rusch D."/>
            <person name="Podicherti R."/>
            <person name="Tsui H.-C.T."/>
            <person name="Winkler M.E."/>
        </authorList>
    </citation>
    <scope>NUCLEOTIDE SEQUENCE</scope>
</reference>
<evidence type="ECO:0000256" key="2">
    <source>
        <dbReference type="ARBA" id="ARBA00022617"/>
    </source>
</evidence>
<keyword evidence="3" id="KW-0560">Oxidoreductase</keyword>
<keyword evidence="2" id="KW-0349">Heme</keyword>
<evidence type="ECO:0000259" key="4">
    <source>
        <dbReference type="Pfam" id="PF03460"/>
    </source>
</evidence>
<evidence type="ECO:0000313" key="5">
    <source>
        <dbReference type="EMBL" id="SVE16619.1"/>
    </source>
</evidence>
<feature type="non-terminal residue" evidence="5">
    <location>
        <position position="113"/>
    </location>
</feature>
<dbReference type="EMBL" id="UINC01198595">
    <property type="protein sequence ID" value="SVE16619.1"/>
    <property type="molecule type" value="Genomic_DNA"/>
</dbReference>
<dbReference type="InterPro" id="IPR051329">
    <property type="entry name" value="NIR_SIR_4Fe-4S"/>
</dbReference>
<protein>
    <recommendedName>
        <fullName evidence="4">Nitrite/Sulfite reductase ferredoxin-like domain-containing protein</fullName>
    </recommendedName>
</protein>
<gene>
    <name evidence="5" type="ORF">METZ01_LOCUS469473</name>
</gene>
<accession>A0A383BA26</accession>
<name>A0A383BA26_9ZZZZ</name>
<dbReference type="GO" id="GO:0016491">
    <property type="term" value="F:oxidoreductase activity"/>
    <property type="evidence" value="ECO:0007669"/>
    <property type="project" value="UniProtKB-KW"/>
</dbReference>
<dbReference type="PANTHER" id="PTHR32439:SF9">
    <property type="entry name" value="BLR3264 PROTEIN"/>
    <property type="match status" value="1"/>
</dbReference>
<evidence type="ECO:0000256" key="1">
    <source>
        <dbReference type="ARBA" id="ARBA00022485"/>
    </source>
</evidence>
<dbReference type="AlphaFoldDB" id="A0A383BA26"/>
<feature type="domain" description="Nitrite/Sulfite reductase ferredoxin-like" evidence="4">
    <location>
        <begin position="58"/>
        <end position="112"/>
    </location>
</feature>
<dbReference type="SUPFAM" id="SSF55124">
    <property type="entry name" value="Nitrite/Sulfite reductase N-terminal domain-like"/>
    <property type="match status" value="1"/>
</dbReference>
<evidence type="ECO:0000256" key="3">
    <source>
        <dbReference type="ARBA" id="ARBA00023002"/>
    </source>
</evidence>
<proteinExistence type="predicted"/>
<keyword evidence="1" id="KW-0411">Iron-sulfur</keyword>
<keyword evidence="2" id="KW-0479">Metal-binding</keyword>
<dbReference type="InterPro" id="IPR036136">
    <property type="entry name" value="Nit/Sulf_reduc_fer-like_dom_sf"/>
</dbReference>
<dbReference type="Pfam" id="PF03460">
    <property type="entry name" value="NIR_SIR_ferr"/>
    <property type="match status" value="1"/>
</dbReference>
<feature type="non-terminal residue" evidence="5">
    <location>
        <position position="1"/>
    </location>
</feature>